<keyword evidence="3" id="KW-0735">Signal-anchor</keyword>
<feature type="transmembrane region" description="Helical" evidence="6">
    <location>
        <begin position="20"/>
        <end position="41"/>
    </location>
</feature>
<evidence type="ECO:0000256" key="3">
    <source>
        <dbReference type="ARBA" id="ARBA00022968"/>
    </source>
</evidence>
<sequence length="350" mass="39274">MHNSRLKYRKKRRSRRILKAFLGIGLIAFFLFGAGVAYFIYQLSSVTASNEVELARGDKSEKRIEAVNPSKDNFSVLLLGDDSRPGETRARTDAMMVATFNKDDSSIFLTSIPRDSRVEIVGRGTLDKINHAHAFGGLDMTVDTVENLLDIPIDYYGIVKFEGLVQVVDALGGIQVDSPFAFDFKESSTNLDVSFVEGPQTINGDQALAYTRLRKHPQANGDIGRGQRQQQVIEGIIKKSASFSSITRFDDVFQAIGDNLQTNLTFSNILALHSYAGSIDNIETLQLQGSDMRLDGIYYYDLDPYALTDVQIRLKQHLEIDGYELPEGYYDRNNYSENIDGQQEETKTNY</sequence>
<dbReference type="Gene3D" id="3.30.420.590">
    <property type="match status" value="1"/>
</dbReference>
<dbReference type="PANTHER" id="PTHR33392">
    <property type="entry name" value="POLYISOPRENYL-TEICHOIC ACID--PEPTIDOGLYCAN TEICHOIC ACID TRANSFERASE TAGU"/>
    <property type="match status" value="1"/>
</dbReference>
<evidence type="ECO:0000256" key="2">
    <source>
        <dbReference type="ARBA" id="ARBA00022692"/>
    </source>
</evidence>
<dbReference type="RefSeq" id="WP_368503241.1">
    <property type="nucleotide sequence ID" value="NZ_CP162551.1"/>
</dbReference>
<evidence type="ECO:0000259" key="7">
    <source>
        <dbReference type="Pfam" id="PF03816"/>
    </source>
</evidence>
<name>A0AB39BQ16_9BACI</name>
<keyword evidence="6" id="KW-0472">Membrane</keyword>
<gene>
    <name evidence="8" type="ORF">AB3N04_13365</name>
</gene>
<keyword evidence="4 6" id="KW-1133">Transmembrane helix</keyword>
<feature type="domain" description="Cell envelope-related transcriptional attenuator" evidence="7">
    <location>
        <begin position="91"/>
        <end position="241"/>
    </location>
</feature>
<organism evidence="8">
    <name type="scientific">Alkalihalophilus sp. As8PL</name>
    <dbReference type="NCBI Taxonomy" id="3237103"/>
    <lineage>
        <taxon>Bacteria</taxon>
        <taxon>Bacillati</taxon>
        <taxon>Bacillota</taxon>
        <taxon>Bacilli</taxon>
        <taxon>Bacillales</taxon>
        <taxon>Bacillaceae</taxon>
        <taxon>Alkalihalophilus</taxon>
    </lineage>
</organism>
<feature type="region of interest" description="Disordered" evidence="5">
    <location>
        <begin position="331"/>
        <end position="350"/>
    </location>
</feature>
<reference evidence="8" key="1">
    <citation type="submission" date="2024-07" db="EMBL/GenBank/DDBJ databases">
        <title>Identification and characteristics of an arsenic-resistant bacterial isolate, which belongs to a novel species.</title>
        <authorList>
            <person name="Juszczyk A."/>
            <person name="Kowalczyk A."/>
            <person name="Was K."/>
            <person name="Kosowicz W."/>
            <person name="Budzyn A."/>
            <person name="Latowski D."/>
        </authorList>
    </citation>
    <scope>NUCLEOTIDE SEQUENCE</scope>
    <source>
        <strain evidence="8">As8PL</strain>
    </source>
</reference>
<dbReference type="Gene3D" id="3.40.630.190">
    <property type="entry name" value="LCP protein"/>
    <property type="match status" value="1"/>
</dbReference>
<evidence type="ECO:0000313" key="8">
    <source>
        <dbReference type="EMBL" id="XDI35697.1"/>
    </source>
</evidence>
<dbReference type="InterPro" id="IPR050922">
    <property type="entry name" value="LytR/CpsA/Psr_CW_biosynth"/>
</dbReference>
<dbReference type="NCBIfam" id="TIGR00350">
    <property type="entry name" value="lytR_cpsA_psr"/>
    <property type="match status" value="1"/>
</dbReference>
<dbReference type="Pfam" id="PF03816">
    <property type="entry name" value="LytR_cpsA_psr"/>
    <property type="match status" value="1"/>
</dbReference>
<comment type="similarity">
    <text evidence="1">Belongs to the LytR/CpsA/Psr (LCP) family.</text>
</comment>
<evidence type="ECO:0000256" key="1">
    <source>
        <dbReference type="ARBA" id="ARBA00006068"/>
    </source>
</evidence>
<dbReference type="GO" id="GO:0071555">
    <property type="term" value="P:cell wall organization"/>
    <property type="evidence" value="ECO:0007669"/>
    <property type="project" value="UniProtKB-KW"/>
</dbReference>
<evidence type="ECO:0000256" key="6">
    <source>
        <dbReference type="SAM" id="Phobius"/>
    </source>
</evidence>
<proteinExistence type="inferred from homology"/>
<dbReference type="PANTHER" id="PTHR33392:SF3">
    <property type="entry name" value="POLYISOPRENYL-TEICHOIC ACID--PEPTIDOGLYCAN TEICHOIC ACID TRANSFERASE TAGT"/>
    <property type="match status" value="1"/>
</dbReference>
<dbReference type="InterPro" id="IPR004474">
    <property type="entry name" value="LytR_CpsA_psr"/>
</dbReference>
<keyword evidence="2 6" id="KW-0812">Transmembrane</keyword>
<evidence type="ECO:0000256" key="5">
    <source>
        <dbReference type="SAM" id="MobiDB-lite"/>
    </source>
</evidence>
<dbReference type="AlphaFoldDB" id="A0AB39BQ16"/>
<evidence type="ECO:0000256" key="4">
    <source>
        <dbReference type="ARBA" id="ARBA00022989"/>
    </source>
</evidence>
<accession>A0AB39BQ16</accession>
<dbReference type="EMBL" id="CP162551">
    <property type="protein sequence ID" value="XDI35697.1"/>
    <property type="molecule type" value="Genomic_DNA"/>
</dbReference>
<protein>
    <submittedName>
        <fullName evidence="8">LCP family protein</fullName>
    </submittedName>
</protein>